<reference evidence="1" key="1">
    <citation type="journal article" date="2021" name="Nat. Commun.">
        <title>Genetic determinants of endophytism in the Arabidopsis root mycobiome.</title>
        <authorList>
            <person name="Mesny F."/>
            <person name="Miyauchi S."/>
            <person name="Thiergart T."/>
            <person name="Pickel B."/>
            <person name="Atanasova L."/>
            <person name="Karlsson M."/>
            <person name="Huettel B."/>
            <person name="Barry K.W."/>
            <person name="Haridas S."/>
            <person name="Chen C."/>
            <person name="Bauer D."/>
            <person name="Andreopoulos W."/>
            <person name="Pangilinan J."/>
            <person name="LaButti K."/>
            <person name="Riley R."/>
            <person name="Lipzen A."/>
            <person name="Clum A."/>
            <person name="Drula E."/>
            <person name="Henrissat B."/>
            <person name="Kohler A."/>
            <person name="Grigoriev I.V."/>
            <person name="Martin F.M."/>
            <person name="Hacquard S."/>
        </authorList>
    </citation>
    <scope>NUCLEOTIDE SEQUENCE</scope>
    <source>
        <strain evidence="1">MPI-CAGE-CH-0230</strain>
    </source>
</reference>
<dbReference type="Proteomes" id="UP000756346">
    <property type="component" value="Unassembled WGS sequence"/>
</dbReference>
<dbReference type="Gene3D" id="2.60.120.200">
    <property type="match status" value="2"/>
</dbReference>
<organism evidence="1 2">
    <name type="scientific">Microdochium trichocladiopsis</name>
    <dbReference type="NCBI Taxonomy" id="1682393"/>
    <lineage>
        <taxon>Eukaryota</taxon>
        <taxon>Fungi</taxon>
        <taxon>Dikarya</taxon>
        <taxon>Ascomycota</taxon>
        <taxon>Pezizomycotina</taxon>
        <taxon>Sordariomycetes</taxon>
        <taxon>Xylariomycetidae</taxon>
        <taxon>Xylariales</taxon>
        <taxon>Microdochiaceae</taxon>
        <taxon>Microdochium</taxon>
    </lineage>
</organism>
<accession>A0A9P8YAW1</accession>
<comment type="caution">
    <text evidence="1">The sequence shown here is derived from an EMBL/GenBank/DDBJ whole genome shotgun (WGS) entry which is preliminary data.</text>
</comment>
<name>A0A9P8YAW1_9PEZI</name>
<dbReference type="RefSeq" id="XP_046013816.1">
    <property type="nucleotide sequence ID" value="XM_046158525.1"/>
</dbReference>
<evidence type="ECO:0000313" key="1">
    <source>
        <dbReference type="EMBL" id="KAH7032984.1"/>
    </source>
</evidence>
<evidence type="ECO:0000313" key="2">
    <source>
        <dbReference type="Proteomes" id="UP000756346"/>
    </source>
</evidence>
<dbReference type="Pfam" id="PF26113">
    <property type="entry name" value="GH16_XgeA"/>
    <property type="match status" value="1"/>
</dbReference>
<dbReference type="AlphaFoldDB" id="A0A9P8YAW1"/>
<sequence>MAFALGVIHPRPSSIRKPAYELESEYSGGSFLEQFDSSVDSEPVLGHGRGADIKLTLANTIIISMRPVWDPARSGSSVCLQSGRQFTSGLSVFDVKHIPFGCGVRPSFLEMVTQEMSGTTATSDCSSHNGTAHFGCAVKDGADVVGLLSGAGVAFNGTVALEWRQDSIKIWHFTSGNTPTDVFEDRPDPASESWGPATAHSPADICDPGNFFDNHTISISISVCDPKALAQYPQPGRSMTCSVDTTNTMEDAF</sequence>
<dbReference type="OrthoDB" id="192832at2759"/>
<protein>
    <submittedName>
        <fullName evidence="1">Uncharacterized protein</fullName>
    </submittedName>
</protein>
<dbReference type="EMBL" id="JAGTJQ010000004">
    <property type="protein sequence ID" value="KAH7032984.1"/>
    <property type="molecule type" value="Genomic_DNA"/>
</dbReference>
<dbReference type="GeneID" id="70188071"/>
<keyword evidence="2" id="KW-1185">Reference proteome</keyword>
<proteinExistence type="predicted"/>
<gene>
    <name evidence="1" type="ORF">B0I36DRAFT_361718</name>
</gene>